<feature type="transmembrane region" description="Helical" evidence="6">
    <location>
        <begin position="75"/>
        <end position="95"/>
    </location>
</feature>
<dbReference type="GO" id="GO:0016020">
    <property type="term" value="C:membrane"/>
    <property type="evidence" value="ECO:0007669"/>
    <property type="project" value="UniProtKB-SubCell"/>
</dbReference>
<gene>
    <name evidence="7" type="ORF">H9826_10365</name>
</gene>
<evidence type="ECO:0000256" key="4">
    <source>
        <dbReference type="ARBA" id="ARBA00022989"/>
    </source>
</evidence>
<organism evidence="7 8">
    <name type="scientific">Candidatus Intestinimonas merdavium</name>
    <dbReference type="NCBI Taxonomy" id="2838622"/>
    <lineage>
        <taxon>Bacteria</taxon>
        <taxon>Bacillati</taxon>
        <taxon>Bacillota</taxon>
        <taxon>Clostridia</taxon>
        <taxon>Eubacteriales</taxon>
        <taxon>Intestinimonas</taxon>
    </lineage>
</organism>
<keyword evidence="4 6" id="KW-1133">Transmembrane helix</keyword>
<dbReference type="Gene3D" id="1.20.1260.100">
    <property type="entry name" value="TspO/MBR protein"/>
    <property type="match status" value="1"/>
</dbReference>
<name>A0A9D2CFB8_9FIRM</name>
<accession>A0A9D2CFB8</accession>
<dbReference type="EMBL" id="DXCX01000109">
    <property type="protein sequence ID" value="HIY74354.1"/>
    <property type="molecule type" value="Genomic_DNA"/>
</dbReference>
<feature type="transmembrane region" description="Helical" evidence="6">
    <location>
        <begin position="42"/>
        <end position="63"/>
    </location>
</feature>
<evidence type="ECO:0000256" key="5">
    <source>
        <dbReference type="ARBA" id="ARBA00023136"/>
    </source>
</evidence>
<dbReference type="AlphaFoldDB" id="A0A9D2CFB8"/>
<dbReference type="PANTHER" id="PTHR10057:SF0">
    <property type="entry name" value="TRANSLOCATOR PROTEIN"/>
    <property type="match status" value="1"/>
</dbReference>
<dbReference type="FunFam" id="1.20.1260.100:FF:000001">
    <property type="entry name" value="translocator protein 2"/>
    <property type="match status" value="1"/>
</dbReference>
<evidence type="ECO:0000313" key="7">
    <source>
        <dbReference type="EMBL" id="HIY74354.1"/>
    </source>
</evidence>
<protein>
    <submittedName>
        <fullName evidence="7">Tryptophan-rich sensory protein</fullName>
    </submittedName>
</protein>
<dbReference type="InterPro" id="IPR038330">
    <property type="entry name" value="TspO/MBR-related_sf"/>
</dbReference>
<dbReference type="InterPro" id="IPR004307">
    <property type="entry name" value="TspO_MBR"/>
</dbReference>
<reference evidence="7" key="2">
    <citation type="submission" date="2021-04" db="EMBL/GenBank/DDBJ databases">
        <authorList>
            <person name="Gilroy R."/>
        </authorList>
    </citation>
    <scope>NUCLEOTIDE SEQUENCE</scope>
    <source>
        <strain evidence="7">CHK33-7979</strain>
    </source>
</reference>
<comment type="similarity">
    <text evidence="2">Belongs to the TspO/BZRP family.</text>
</comment>
<evidence type="ECO:0000256" key="1">
    <source>
        <dbReference type="ARBA" id="ARBA00004141"/>
    </source>
</evidence>
<dbReference type="PIRSF" id="PIRSF005859">
    <property type="entry name" value="PBR"/>
    <property type="match status" value="1"/>
</dbReference>
<evidence type="ECO:0000256" key="2">
    <source>
        <dbReference type="ARBA" id="ARBA00007524"/>
    </source>
</evidence>
<dbReference type="CDD" id="cd15904">
    <property type="entry name" value="TSPO_MBR"/>
    <property type="match status" value="1"/>
</dbReference>
<sequence>MTDIIGILIAEGVGALSGWLTRDGAKTYSTDVVQPPLSPPAMVFPIVWGILFALMGISAARVWRAPPSKARTKGLSLFGLQLAFNFFWSILFFNLRAFGFALLWLLVLWALILWMLLTFRKVDRIAAWLQIPYLLWVTFAAYLNLGVWLLN</sequence>
<dbReference type="Proteomes" id="UP000886824">
    <property type="component" value="Unassembled WGS sequence"/>
</dbReference>
<dbReference type="GO" id="GO:0033013">
    <property type="term" value="P:tetrapyrrole metabolic process"/>
    <property type="evidence" value="ECO:0007669"/>
    <property type="project" value="UniProtKB-ARBA"/>
</dbReference>
<evidence type="ECO:0000256" key="6">
    <source>
        <dbReference type="SAM" id="Phobius"/>
    </source>
</evidence>
<feature type="transmembrane region" description="Helical" evidence="6">
    <location>
        <begin position="131"/>
        <end position="150"/>
    </location>
</feature>
<evidence type="ECO:0000256" key="3">
    <source>
        <dbReference type="ARBA" id="ARBA00022692"/>
    </source>
</evidence>
<proteinExistence type="inferred from homology"/>
<comment type="caution">
    <text evidence="7">The sequence shown here is derived from an EMBL/GenBank/DDBJ whole genome shotgun (WGS) entry which is preliminary data.</text>
</comment>
<dbReference type="PANTHER" id="PTHR10057">
    <property type="entry name" value="PERIPHERAL-TYPE BENZODIAZEPINE RECEPTOR"/>
    <property type="match status" value="1"/>
</dbReference>
<reference evidence="7" key="1">
    <citation type="journal article" date="2021" name="PeerJ">
        <title>Extensive microbial diversity within the chicken gut microbiome revealed by metagenomics and culture.</title>
        <authorList>
            <person name="Gilroy R."/>
            <person name="Ravi A."/>
            <person name="Getino M."/>
            <person name="Pursley I."/>
            <person name="Horton D.L."/>
            <person name="Alikhan N.F."/>
            <person name="Baker D."/>
            <person name="Gharbi K."/>
            <person name="Hall N."/>
            <person name="Watson M."/>
            <person name="Adriaenssens E.M."/>
            <person name="Foster-Nyarko E."/>
            <person name="Jarju S."/>
            <person name="Secka A."/>
            <person name="Antonio M."/>
            <person name="Oren A."/>
            <person name="Chaudhuri R.R."/>
            <person name="La Ragione R."/>
            <person name="Hildebrand F."/>
            <person name="Pallen M.J."/>
        </authorList>
    </citation>
    <scope>NUCLEOTIDE SEQUENCE</scope>
    <source>
        <strain evidence="7">CHK33-7979</strain>
    </source>
</reference>
<keyword evidence="3 6" id="KW-0812">Transmembrane</keyword>
<feature type="transmembrane region" description="Helical" evidence="6">
    <location>
        <begin position="101"/>
        <end position="119"/>
    </location>
</feature>
<keyword evidence="5 6" id="KW-0472">Membrane</keyword>
<dbReference type="Pfam" id="PF03073">
    <property type="entry name" value="TspO_MBR"/>
    <property type="match status" value="1"/>
</dbReference>
<comment type="subcellular location">
    <subcellularLocation>
        <location evidence="1">Membrane</location>
        <topology evidence="1">Multi-pass membrane protein</topology>
    </subcellularLocation>
</comment>
<evidence type="ECO:0000313" key="8">
    <source>
        <dbReference type="Proteomes" id="UP000886824"/>
    </source>
</evidence>